<proteinExistence type="predicted"/>
<reference evidence="2 3" key="1">
    <citation type="journal article" date="2019" name="FEMS Microbiol. Lett.">
        <title>A novel salt-tolerant genotype illuminates the sucrose gene evolution in freshwater bloom-forming cyanobacterium Microcystis aeruginosa.</title>
        <authorList>
            <person name="Tanabe Y."/>
            <person name="Yamaguchi H."/>
            <person name="Sano T."/>
            <person name="Kawachi M."/>
        </authorList>
    </citation>
    <scope>NUCLEOTIDE SEQUENCE [LARGE SCALE GENOMIC DNA]</scope>
    <source>
        <strain evidence="2 3">NIES-4325</strain>
    </source>
</reference>
<dbReference type="Proteomes" id="UP000376575">
    <property type="component" value="Unassembled WGS sequence"/>
</dbReference>
<evidence type="ECO:0000256" key="1">
    <source>
        <dbReference type="SAM" id="Phobius"/>
    </source>
</evidence>
<organism evidence="2 3">
    <name type="scientific">Microcystis aeruginosa NIES-4325</name>
    <dbReference type="NCBI Taxonomy" id="2569534"/>
    <lineage>
        <taxon>Bacteria</taxon>
        <taxon>Bacillati</taxon>
        <taxon>Cyanobacteriota</taxon>
        <taxon>Cyanophyceae</taxon>
        <taxon>Oscillatoriophycideae</taxon>
        <taxon>Chroococcales</taxon>
        <taxon>Microcystaceae</taxon>
        <taxon>Microcystis</taxon>
    </lineage>
</organism>
<name>A0A5J4F387_MICAE</name>
<dbReference type="RefSeq" id="WP_202981341.1">
    <property type="nucleotide sequence ID" value="NZ_BJKP01000001.1"/>
</dbReference>
<keyword evidence="1" id="KW-0472">Membrane</keyword>
<protein>
    <submittedName>
        <fullName evidence="2">Uncharacterized protein</fullName>
    </submittedName>
</protein>
<evidence type="ECO:0000313" key="3">
    <source>
        <dbReference type="Proteomes" id="UP000376575"/>
    </source>
</evidence>
<accession>A0A5J4F387</accession>
<evidence type="ECO:0000313" key="2">
    <source>
        <dbReference type="EMBL" id="GEA25567.1"/>
    </source>
</evidence>
<sequence length="77" mass="9108">MDYNSEDILLEISQIHLMAQRKQNSTRADSACLAWVKKTKRQITRRFPKSIHAVTFQGFLLKVSYFIWSYSLEHAFL</sequence>
<dbReference type="EMBL" id="BJKP01000001">
    <property type="protein sequence ID" value="GEA25567.1"/>
    <property type="molecule type" value="Genomic_DNA"/>
</dbReference>
<feature type="transmembrane region" description="Helical" evidence="1">
    <location>
        <begin position="50"/>
        <end position="68"/>
    </location>
</feature>
<keyword evidence="1" id="KW-0812">Transmembrane</keyword>
<gene>
    <name evidence="2" type="ORF">MiAbW_00103</name>
</gene>
<keyword evidence="1" id="KW-1133">Transmembrane helix</keyword>
<dbReference type="AlphaFoldDB" id="A0A5J4F387"/>
<comment type="caution">
    <text evidence="2">The sequence shown here is derived from an EMBL/GenBank/DDBJ whole genome shotgun (WGS) entry which is preliminary data.</text>
</comment>